<organism evidence="1 2">
    <name type="scientific">Acidithiobacillus ferrivorans</name>
    <dbReference type="NCBI Taxonomy" id="160808"/>
    <lineage>
        <taxon>Bacteria</taxon>
        <taxon>Pseudomonadati</taxon>
        <taxon>Pseudomonadota</taxon>
        <taxon>Acidithiobacillia</taxon>
        <taxon>Acidithiobacillales</taxon>
        <taxon>Acidithiobacillaceae</taxon>
        <taxon>Acidithiobacillus</taxon>
    </lineage>
</organism>
<proteinExistence type="predicted"/>
<sequence length="287" mass="30969">MRACFLPSPGRDLPAPYPPVYQINLRSLQLQQQLLRSRRRRGGCIFINPPLLHHPPLIQTHILVAKFADLLRAVGDENEGHALGTEFGDPGVAFFLEGLVAHGEDFIGEEDVGLQVHRHGEAQTHLHAGGVILEGGVDEVGQLREFDDILDALLDVPVQESVKTGIEKDVFEARQFRIEAYPQLNKRCDPATGDDPTLAGLQDAGDDLQQGAFAGAVVAEQAQGFARLDAQVDIVQGEEMLAALALALVKKGEEACLHAHGAVVAEDKLLANVLDEDGGGHQRSSTK</sequence>
<dbReference type="EMBL" id="LT841305">
    <property type="protein sequence ID" value="SMH66429.1"/>
    <property type="molecule type" value="Genomic_DNA"/>
</dbReference>
<name>A0ABY1MRJ7_9PROT</name>
<accession>A0ABY1MRJ7</accession>
<gene>
    <name evidence="1" type="ORF">AFERRI_30161</name>
</gene>
<protein>
    <submittedName>
        <fullName evidence="1">Uncharacterized protein</fullName>
    </submittedName>
</protein>
<reference evidence="1 2" key="1">
    <citation type="submission" date="2017-03" db="EMBL/GenBank/DDBJ databases">
        <authorList>
            <person name="Regsiter A."/>
            <person name="William W."/>
        </authorList>
    </citation>
    <scope>NUCLEOTIDE SEQUENCE [LARGE SCALE GENOMIC DNA]</scope>
    <source>
        <strain evidence="1">PRJEB5721</strain>
    </source>
</reference>
<evidence type="ECO:0000313" key="2">
    <source>
        <dbReference type="Proteomes" id="UP000193925"/>
    </source>
</evidence>
<keyword evidence="2" id="KW-1185">Reference proteome</keyword>
<evidence type="ECO:0000313" key="1">
    <source>
        <dbReference type="EMBL" id="SMH66429.1"/>
    </source>
</evidence>
<dbReference type="Proteomes" id="UP000193925">
    <property type="component" value="Chromosome AFERRI"/>
</dbReference>